<dbReference type="Proteomes" id="UP000238350">
    <property type="component" value="Unassembled WGS sequence"/>
</dbReference>
<keyword evidence="6 7" id="KW-0472">Membrane</keyword>
<dbReference type="GO" id="GO:0005743">
    <property type="term" value="C:mitochondrial inner membrane"/>
    <property type="evidence" value="ECO:0007669"/>
    <property type="project" value="UniProtKB-SubCell"/>
</dbReference>
<organism evidence="8 9">
    <name type="scientific">Wickerhamiella sorbophila</name>
    <dbReference type="NCBI Taxonomy" id="45607"/>
    <lineage>
        <taxon>Eukaryota</taxon>
        <taxon>Fungi</taxon>
        <taxon>Dikarya</taxon>
        <taxon>Ascomycota</taxon>
        <taxon>Saccharomycotina</taxon>
        <taxon>Dipodascomycetes</taxon>
        <taxon>Dipodascales</taxon>
        <taxon>Trichomonascaceae</taxon>
        <taxon>Wickerhamiella</taxon>
    </lineage>
</organism>
<dbReference type="PANTHER" id="PTHR28087">
    <property type="entry name" value="ATPASE SYNTHESIS PROTEIN 25, MITOCHONDRIAL"/>
    <property type="match status" value="1"/>
</dbReference>
<evidence type="ECO:0000256" key="1">
    <source>
        <dbReference type="ARBA" id="ARBA00004443"/>
    </source>
</evidence>
<comment type="similarity">
    <text evidence="2 7">Belongs to the ATP25 family.</text>
</comment>
<comment type="function">
    <text evidence="7">Mitochondrial mRNA stabilization factor.</text>
</comment>
<protein>
    <recommendedName>
        <fullName evidence="7">ATPase synthesis protein 25</fullName>
    </recommendedName>
</protein>
<evidence type="ECO:0000256" key="7">
    <source>
        <dbReference type="RuleBase" id="RU367062"/>
    </source>
</evidence>
<dbReference type="GO" id="GO:0140053">
    <property type="term" value="P:mitochondrial gene expression"/>
    <property type="evidence" value="ECO:0007669"/>
    <property type="project" value="UniProtKB-UniRule"/>
</dbReference>
<keyword evidence="5 7" id="KW-0496">Mitochondrion</keyword>
<evidence type="ECO:0000256" key="2">
    <source>
        <dbReference type="ARBA" id="ARBA00010787"/>
    </source>
</evidence>
<name>A0A2T0FGW1_9ASCO</name>
<dbReference type="OrthoDB" id="107372at2759"/>
<comment type="subcellular location">
    <subcellularLocation>
        <location evidence="1 7">Mitochondrion inner membrane</location>
        <topology evidence="1 7">Peripheral membrane protein</topology>
        <orientation evidence="1 7">Matrix side</orientation>
    </subcellularLocation>
</comment>
<evidence type="ECO:0000313" key="8">
    <source>
        <dbReference type="EMBL" id="PRT54232.1"/>
    </source>
</evidence>
<dbReference type="AlphaFoldDB" id="A0A2T0FGW1"/>
<evidence type="ECO:0000256" key="4">
    <source>
        <dbReference type="ARBA" id="ARBA00022946"/>
    </source>
</evidence>
<keyword evidence="9" id="KW-1185">Reference proteome</keyword>
<evidence type="ECO:0000256" key="3">
    <source>
        <dbReference type="ARBA" id="ARBA00022792"/>
    </source>
</evidence>
<proteinExistence type="inferred from homology"/>
<evidence type="ECO:0000256" key="6">
    <source>
        <dbReference type="ARBA" id="ARBA00023136"/>
    </source>
</evidence>
<dbReference type="EMBL" id="NDIQ01000021">
    <property type="protein sequence ID" value="PRT54232.1"/>
    <property type="molecule type" value="Genomic_DNA"/>
</dbReference>
<dbReference type="GeneID" id="36515600"/>
<gene>
    <name evidence="8" type="ORF">B9G98_01852</name>
</gene>
<keyword evidence="4 7" id="KW-0809">Transit peptide</keyword>
<dbReference type="Gene3D" id="3.30.460.10">
    <property type="entry name" value="Beta Polymerase, domain 2"/>
    <property type="match status" value="1"/>
</dbReference>
<dbReference type="InterPro" id="IPR040152">
    <property type="entry name" value="Atp25"/>
</dbReference>
<evidence type="ECO:0000313" key="9">
    <source>
        <dbReference type="Proteomes" id="UP000238350"/>
    </source>
</evidence>
<dbReference type="GO" id="GO:0048255">
    <property type="term" value="P:mRNA stabilization"/>
    <property type="evidence" value="ECO:0007669"/>
    <property type="project" value="TreeGrafter"/>
</dbReference>
<reference evidence="8 9" key="1">
    <citation type="submission" date="2017-04" db="EMBL/GenBank/DDBJ databases">
        <title>Genome sequencing of [Candida] sorbophila.</title>
        <authorList>
            <person name="Ahn J.O."/>
        </authorList>
    </citation>
    <scope>NUCLEOTIDE SEQUENCE [LARGE SCALE GENOMIC DNA]</scope>
    <source>
        <strain evidence="8 9">DS02</strain>
    </source>
</reference>
<dbReference type="PANTHER" id="PTHR28087:SF1">
    <property type="entry name" value="ATPASE SYNTHESIS PROTEIN 25, MITOCHONDRIAL"/>
    <property type="match status" value="1"/>
</dbReference>
<evidence type="ECO:0000256" key="5">
    <source>
        <dbReference type="ARBA" id="ARBA00023128"/>
    </source>
</evidence>
<dbReference type="SUPFAM" id="SSF81301">
    <property type="entry name" value="Nucleotidyltransferase"/>
    <property type="match status" value="1"/>
</dbReference>
<accession>A0A2T0FGW1</accession>
<comment type="caution">
    <text evidence="8">The sequence shown here is derived from an EMBL/GenBank/DDBJ whole genome shotgun (WGS) entry which is preliminary data.</text>
</comment>
<dbReference type="Pfam" id="PF02410">
    <property type="entry name" value="RsfS"/>
    <property type="match status" value="1"/>
</dbReference>
<dbReference type="InterPro" id="IPR043519">
    <property type="entry name" value="NT_sf"/>
</dbReference>
<sequence>MRLFLIKPRYIPAVKQWTRAFAQIPWYVDEGAEQVAKHRIEMPIPDMPSDPPSKLEPITKYVVQDLGLMDTQIIDGRDRETALGPAIMIVGTGKSNRHLGNAAAQLLNWLKKEYNVAVDTEGILTANFIKTQSRRAQRRARQQGLGEQQAWVEAFAKVGSWVVLNTNVDNIYVHLLTQDRRRGLDLEHLWTHEPLPQKQDSFDEQYFSPAQMPSGRRQFHTVAPRNAMVSESSQSLMKGDYKTLTGDESLVAHINHVLLAARDPNYELTESSPVVTSFFESWPTLPSREQWKLRLYFIVTIFLISNDFPLRKLVDHIRLQQASGYMVDQEDLEQIFCAIAYYRQAEFATKRCTPETKAQWTELCNEKSKTVINIHNIVFRSNGTSLLVNNRLITLLFRMYAGPSATSVDPQTALEDPTPGPRPAMFVDSRLAAIQMILEDSSQLLDSRTLMLVLTTLINGHTWSTFWRILDSVTGIANVDERIIEAAVAMVVKTGNEVQIRYALDRFLPSLLLQNKASVTPALTRTLNISLEIVDSERKAYRALRQVIANNQK</sequence>
<dbReference type="RefSeq" id="XP_024664177.1">
    <property type="nucleotide sequence ID" value="XM_024808409.1"/>
</dbReference>
<dbReference type="STRING" id="45607.A0A2T0FGW1"/>
<keyword evidence="3 7" id="KW-0999">Mitochondrion inner membrane</keyword>